<organism evidence="1 2">
    <name type="scientific">Ophiobolus disseminans</name>
    <dbReference type="NCBI Taxonomy" id="1469910"/>
    <lineage>
        <taxon>Eukaryota</taxon>
        <taxon>Fungi</taxon>
        <taxon>Dikarya</taxon>
        <taxon>Ascomycota</taxon>
        <taxon>Pezizomycotina</taxon>
        <taxon>Dothideomycetes</taxon>
        <taxon>Pleosporomycetidae</taxon>
        <taxon>Pleosporales</taxon>
        <taxon>Pleosporineae</taxon>
        <taxon>Phaeosphaeriaceae</taxon>
        <taxon>Ophiobolus</taxon>
    </lineage>
</organism>
<sequence length="109" mass="12357">MQDAEGKILLESPLGATIAFMLIQHKAALGIKHVTDITIFRDAYLAKTKIQLLFTIKDVPNPHNEDDVKEGGPKIRQHVDRNHEVKNVLRVHKFRVEGGKVVLQSREEL</sequence>
<protein>
    <submittedName>
        <fullName evidence="1">Uncharacterized protein</fullName>
    </submittedName>
</protein>
<dbReference type="EMBL" id="MU006229">
    <property type="protein sequence ID" value="KAF2824629.1"/>
    <property type="molecule type" value="Genomic_DNA"/>
</dbReference>
<dbReference type="Proteomes" id="UP000799424">
    <property type="component" value="Unassembled WGS sequence"/>
</dbReference>
<keyword evidence="2" id="KW-1185">Reference proteome</keyword>
<accession>A0A6A6ZVL3</accession>
<proteinExistence type="predicted"/>
<evidence type="ECO:0000313" key="2">
    <source>
        <dbReference type="Proteomes" id="UP000799424"/>
    </source>
</evidence>
<name>A0A6A6ZVL3_9PLEO</name>
<dbReference type="OrthoDB" id="3800494at2759"/>
<evidence type="ECO:0000313" key="1">
    <source>
        <dbReference type="EMBL" id="KAF2824629.1"/>
    </source>
</evidence>
<gene>
    <name evidence="1" type="ORF">CC86DRAFT_419772</name>
</gene>
<dbReference type="AlphaFoldDB" id="A0A6A6ZVL3"/>
<reference evidence="1" key="1">
    <citation type="journal article" date="2020" name="Stud. Mycol.">
        <title>101 Dothideomycetes genomes: a test case for predicting lifestyles and emergence of pathogens.</title>
        <authorList>
            <person name="Haridas S."/>
            <person name="Albert R."/>
            <person name="Binder M."/>
            <person name="Bloem J."/>
            <person name="Labutti K."/>
            <person name="Salamov A."/>
            <person name="Andreopoulos B."/>
            <person name="Baker S."/>
            <person name="Barry K."/>
            <person name="Bills G."/>
            <person name="Bluhm B."/>
            <person name="Cannon C."/>
            <person name="Castanera R."/>
            <person name="Culley D."/>
            <person name="Daum C."/>
            <person name="Ezra D."/>
            <person name="Gonzalez J."/>
            <person name="Henrissat B."/>
            <person name="Kuo A."/>
            <person name="Liang C."/>
            <person name="Lipzen A."/>
            <person name="Lutzoni F."/>
            <person name="Magnuson J."/>
            <person name="Mondo S."/>
            <person name="Nolan M."/>
            <person name="Ohm R."/>
            <person name="Pangilinan J."/>
            <person name="Park H.-J."/>
            <person name="Ramirez L."/>
            <person name="Alfaro M."/>
            <person name="Sun H."/>
            <person name="Tritt A."/>
            <person name="Yoshinaga Y."/>
            <person name="Zwiers L.-H."/>
            <person name="Turgeon B."/>
            <person name="Goodwin S."/>
            <person name="Spatafora J."/>
            <person name="Crous P."/>
            <person name="Grigoriev I."/>
        </authorList>
    </citation>
    <scope>NUCLEOTIDE SEQUENCE</scope>
    <source>
        <strain evidence="1">CBS 113818</strain>
    </source>
</reference>